<feature type="domain" description="4Fe-4S Mo/W bis-MGD-type" evidence="15">
    <location>
        <begin position="219"/>
        <end position="275"/>
    </location>
</feature>
<dbReference type="InterPro" id="IPR006963">
    <property type="entry name" value="Mopterin_OxRdtase_4Fe-4S_dom"/>
</dbReference>
<dbReference type="Proteomes" id="UP000092952">
    <property type="component" value="Chromosome"/>
</dbReference>
<keyword evidence="7 13" id="KW-1278">Translocase</keyword>
<keyword evidence="5 13" id="KW-0874">Quinone</keyword>
<keyword evidence="10 13" id="KW-0520">NAD</keyword>
<dbReference type="EMBL" id="CP014671">
    <property type="protein sequence ID" value="ANX03309.1"/>
    <property type="molecule type" value="Genomic_DNA"/>
</dbReference>
<dbReference type="Pfam" id="PF13510">
    <property type="entry name" value="Fer2_4"/>
    <property type="match status" value="1"/>
</dbReference>
<dbReference type="STRING" id="1810504.PG2T_03285"/>
<dbReference type="NCBIfam" id="TIGR01973">
    <property type="entry name" value="NuoG"/>
    <property type="match status" value="1"/>
</dbReference>
<evidence type="ECO:0000259" key="16">
    <source>
        <dbReference type="PROSITE" id="PS51839"/>
    </source>
</evidence>
<dbReference type="InterPro" id="IPR054351">
    <property type="entry name" value="NADH_UbQ_OxRdtase_ferredoxin"/>
</dbReference>
<dbReference type="Gene3D" id="3.40.50.740">
    <property type="match status" value="2"/>
</dbReference>
<dbReference type="OrthoDB" id="9810782at2"/>
<dbReference type="InterPro" id="IPR001041">
    <property type="entry name" value="2Fe-2S_ferredoxin-type"/>
</dbReference>
<dbReference type="RefSeq" id="WP_068802814.1">
    <property type="nucleotide sequence ID" value="NZ_CP014671.1"/>
</dbReference>
<keyword evidence="9 13" id="KW-0411">Iron-sulfur</keyword>
<dbReference type="InParanoid" id="A0A1B1YRC0"/>
<dbReference type="GO" id="GO:0016651">
    <property type="term" value="F:oxidoreductase activity, acting on NAD(P)H"/>
    <property type="evidence" value="ECO:0007669"/>
    <property type="project" value="InterPro"/>
</dbReference>
<evidence type="ECO:0000256" key="2">
    <source>
        <dbReference type="ARBA" id="ARBA00005404"/>
    </source>
</evidence>
<sequence>MSDDLLNIEINGVALQARKGQMIIQAADAAGITVPRFCYHDKLSVAANCRMCLVEVEKMPKPVPACATPLAEGMKVFTKSPKALQSQRAVMEFLLINHPLDCPICDEGGECQLQDTALGFGKVESRYTEAKRVVDDKDVGPLIQTEMTRCIHCTRCVRFGEEIAGVKELGATGRGEFMRIGTYIQRAVESELSGNVVDLCPVGALTNKPYRFTARAWELERRPGVSPHDCVGSNLEINVANGVVKRVLPRANEAVNEIWLSDRDRYSYLGLGSADRLRQPLLRKGDAWQEVSWQEALAAAAEGLQAVLKEYGPAHLGALLAPTLTTEELYLAQKLMRALGSNNVDHRLRQSDFSADAMLPRHPALPPIASLEQVPAFLLVGSNLRKDQPLLNTRLRKAVVKRGAVGFAINSYDYDFNFPLRGVAVCDPAAMVAELAGIAVALLDGAVIPASWSGRLAGVAATPWQRELAGALKQQPGALILLGDQALASPFYGALRALAALIADLARGTLAETSPGGNGAGAWLAGAVPHRRAGGGHLQQAGLDARAMLEQHLRAYLLAGFEPELDCADGSAALAALDAAQCVVVLSPFATDAMRGYADVILPLAAFTETGGSFVNGEGRWQSFEGALKPLGEARPGWKILRVLANLLDLPGFEHDDVAAVRAEVLAAVEAVDFPTATADPAAVAWPAVDGGLTRIGDWPCYRSDALVRRAGALQQRADLPAAAVYLNEPECRRLGFAAGDRLRVRQGEAALELPLAVDARVADGTAYIPSGLEGTQGLGTAYGPLTLERV</sequence>
<evidence type="ECO:0000256" key="12">
    <source>
        <dbReference type="ARBA" id="ARBA00047712"/>
    </source>
</evidence>
<dbReference type="CDD" id="cd00207">
    <property type="entry name" value="fer2"/>
    <property type="match status" value="1"/>
</dbReference>
<dbReference type="EC" id="7.1.1.-" evidence="13"/>
<evidence type="ECO:0000256" key="6">
    <source>
        <dbReference type="ARBA" id="ARBA00022723"/>
    </source>
</evidence>
<dbReference type="InterPro" id="IPR009010">
    <property type="entry name" value="Asp_de-COase-like_dom_sf"/>
</dbReference>
<dbReference type="InterPro" id="IPR019574">
    <property type="entry name" value="NADH_UbQ_OxRdtase_Gsu_4Fe4S-bd"/>
</dbReference>
<dbReference type="Pfam" id="PF00384">
    <property type="entry name" value="Molybdopterin"/>
    <property type="match status" value="1"/>
</dbReference>
<organism evidence="17 18">
    <name type="scientific">Immundisolibacter cernigliae</name>
    <dbReference type="NCBI Taxonomy" id="1810504"/>
    <lineage>
        <taxon>Bacteria</taxon>
        <taxon>Pseudomonadati</taxon>
        <taxon>Pseudomonadota</taxon>
        <taxon>Gammaproteobacteria</taxon>
        <taxon>Immundisolibacterales</taxon>
        <taxon>Immundisolibacteraceae</taxon>
        <taxon>Immundisolibacter</taxon>
    </lineage>
</organism>
<comment type="cofactor">
    <cofactor evidence="13">
        <name>[2Fe-2S] cluster</name>
        <dbReference type="ChEBI" id="CHEBI:190135"/>
    </cofactor>
    <text evidence="13">Binds 1 [2Fe-2S] cluster per subunit.</text>
</comment>
<dbReference type="SMART" id="SM00929">
    <property type="entry name" value="NADH-G_4Fe-4S_3"/>
    <property type="match status" value="1"/>
</dbReference>
<dbReference type="GO" id="GO:0016020">
    <property type="term" value="C:membrane"/>
    <property type="evidence" value="ECO:0007669"/>
    <property type="project" value="InterPro"/>
</dbReference>
<dbReference type="KEGG" id="gbi:PG2T_03285"/>
<name>A0A1B1YRC0_9GAMM</name>
<dbReference type="InterPro" id="IPR006656">
    <property type="entry name" value="Mopterin_OxRdtase"/>
</dbReference>
<dbReference type="Pfam" id="PF22117">
    <property type="entry name" value="Fer4_Nqo3"/>
    <property type="match status" value="1"/>
</dbReference>
<dbReference type="InterPro" id="IPR010228">
    <property type="entry name" value="NADH_UbQ_OxRdtase_Gsu"/>
</dbReference>
<keyword evidence="18" id="KW-1185">Reference proteome</keyword>
<dbReference type="AlphaFoldDB" id="A0A1B1YRC0"/>
<dbReference type="InterPro" id="IPR000283">
    <property type="entry name" value="NADH_UbQ_OxRdtase_75kDa_su_CS"/>
</dbReference>
<dbReference type="SUPFAM" id="SSF54292">
    <property type="entry name" value="2Fe-2S ferredoxin-like"/>
    <property type="match status" value="1"/>
</dbReference>
<dbReference type="PROSITE" id="PS51669">
    <property type="entry name" value="4FE4S_MOW_BIS_MGD"/>
    <property type="match status" value="1"/>
</dbReference>
<dbReference type="PROSITE" id="PS51085">
    <property type="entry name" value="2FE2S_FER_2"/>
    <property type="match status" value="1"/>
</dbReference>
<dbReference type="SUPFAM" id="SSF54862">
    <property type="entry name" value="4Fe-4S ferredoxins"/>
    <property type="match status" value="1"/>
</dbReference>
<dbReference type="GO" id="GO:0008137">
    <property type="term" value="F:NADH dehydrogenase (ubiquinone) activity"/>
    <property type="evidence" value="ECO:0007669"/>
    <property type="project" value="UniProtKB-UniRule"/>
</dbReference>
<evidence type="ECO:0000313" key="17">
    <source>
        <dbReference type="EMBL" id="ANX03309.1"/>
    </source>
</evidence>
<dbReference type="GO" id="GO:0051539">
    <property type="term" value="F:4 iron, 4 sulfur cluster binding"/>
    <property type="evidence" value="ECO:0007669"/>
    <property type="project" value="UniProtKB-KW"/>
</dbReference>
<dbReference type="FunFam" id="3.10.20.740:FF:000001">
    <property type="entry name" value="NADH-quinone oxidoreductase subunit G"/>
    <property type="match status" value="1"/>
</dbReference>
<dbReference type="InterPro" id="IPR050123">
    <property type="entry name" value="Prok_molybdopt-oxidoreductase"/>
</dbReference>
<comment type="subunit">
    <text evidence="11">Composed of 13 different subunits. Subunits NuoCD, E, F, and G constitute the peripheral sector of the complex.</text>
</comment>
<dbReference type="PROSITE" id="PS00642">
    <property type="entry name" value="COMPLEX1_75K_2"/>
    <property type="match status" value="1"/>
</dbReference>
<comment type="cofactor">
    <cofactor evidence="1 13">
        <name>[4Fe-4S] cluster</name>
        <dbReference type="ChEBI" id="CHEBI:49883"/>
    </cofactor>
</comment>
<keyword evidence="6 13" id="KW-0479">Metal-binding</keyword>
<accession>A0A1B1YRC0</accession>
<dbReference type="InterPro" id="IPR036010">
    <property type="entry name" value="2Fe-2S_ferredoxin-like_sf"/>
</dbReference>
<dbReference type="Pfam" id="PF22151">
    <property type="entry name" value="Fer4_NDSU1"/>
    <property type="match status" value="1"/>
</dbReference>
<dbReference type="PANTHER" id="PTHR43105">
    <property type="entry name" value="RESPIRATORY NITRATE REDUCTASE"/>
    <property type="match status" value="1"/>
</dbReference>
<evidence type="ECO:0000256" key="3">
    <source>
        <dbReference type="ARBA" id="ARBA00022485"/>
    </source>
</evidence>
<dbReference type="FunCoup" id="A0A1B1YRC0">
    <property type="interactions" value="393"/>
</dbReference>
<dbReference type="PROSITE" id="PS51839">
    <property type="entry name" value="4FE4S_HC3"/>
    <property type="match status" value="1"/>
</dbReference>
<dbReference type="GO" id="GO:0048038">
    <property type="term" value="F:quinone binding"/>
    <property type="evidence" value="ECO:0007669"/>
    <property type="project" value="UniProtKB-UniRule"/>
</dbReference>
<keyword evidence="8 13" id="KW-0408">Iron</keyword>
<keyword evidence="4 13" id="KW-0001">2Fe-2S</keyword>
<evidence type="ECO:0000256" key="13">
    <source>
        <dbReference type="RuleBase" id="RU003525"/>
    </source>
</evidence>
<dbReference type="Pfam" id="PF10588">
    <property type="entry name" value="NADH-G_4Fe-4S_3"/>
    <property type="match status" value="1"/>
</dbReference>
<evidence type="ECO:0000259" key="15">
    <source>
        <dbReference type="PROSITE" id="PS51669"/>
    </source>
</evidence>
<dbReference type="Gene3D" id="3.10.20.740">
    <property type="match status" value="1"/>
</dbReference>
<keyword evidence="3 13" id="KW-0004">4Fe-4S</keyword>
<evidence type="ECO:0000256" key="9">
    <source>
        <dbReference type="ARBA" id="ARBA00023014"/>
    </source>
</evidence>
<dbReference type="Gene3D" id="3.40.228.10">
    <property type="entry name" value="Dimethylsulfoxide Reductase, domain 2"/>
    <property type="match status" value="1"/>
</dbReference>
<dbReference type="GO" id="GO:0046872">
    <property type="term" value="F:metal ion binding"/>
    <property type="evidence" value="ECO:0007669"/>
    <property type="project" value="UniProtKB-UniRule"/>
</dbReference>
<evidence type="ECO:0000256" key="4">
    <source>
        <dbReference type="ARBA" id="ARBA00022714"/>
    </source>
</evidence>
<dbReference type="SUPFAM" id="SSF53706">
    <property type="entry name" value="Formate dehydrogenase/DMSO reductase, domains 1-3"/>
    <property type="match status" value="1"/>
</dbReference>
<dbReference type="PANTHER" id="PTHR43105:SF13">
    <property type="entry name" value="NADH-UBIQUINONE OXIDOREDUCTASE 75 KDA SUBUNIT, MITOCHONDRIAL"/>
    <property type="match status" value="1"/>
</dbReference>
<dbReference type="Gene3D" id="3.30.70.20">
    <property type="match status" value="1"/>
</dbReference>
<dbReference type="PROSITE" id="PS00643">
    <property type="entry name" value="COMPLEX1_75K_3"/>
    <property type="match status" value="1"/>
</dbReference>
<evidence type="ECO:0000256" key="5">
    <source>
        <dbReference type="ARBA" id="ARBA00022719"/>
    </source>
</evidence>
<dbReference type="GO" id="GO:0051537">
    <property type="term" value="F:2 iron, 2 sulfur cluster binding"/>
    <property type="evidence" value="ECO:0007669"/>
    <property type="project" value="UniProtKB-UniRule"/>
</dbReference>
<evidence type="ECO:0000256" key="8">
    <source>
        <dbReference type="ARBA" id="ARBA00023004"/>
    </source>
</evidence>
<evidence type="ECO:0000256" key="11">
    <source>
        <dbReference type="ARBA" id="ARBA00026021"/>
    </source>
</evidence>
<reference evidence="18" key="1">
    <citation type="submission" date="2016-03" db="EMBL/GenBank/DDBJ databases">
        <title>Complete genome sequence of Solimmundus cernigliae, representing a novel lineage of polycyclic aromatic hydrocarbon degraders within the Gammaproteobacteria.</title>
        <authorList>
            <person name="Singleton D.R."/>
            <person name="Dickey A.N."/>
            <person name="Scholl E.H."/>
            <person name="Wright F.A."/>
            <person name="Aitken M.D."/>
        </authorList>
    </citation>
    <scope>NUCLEOTIDE SEQUENCE [LARGE SCALE GENOMIC DNA]</scope>
    <source>
        <strain evidence="18">TR3.2</strain>
    </source>
</reference>
<feature type="domain" description="2Fe-2S ferredoxin-type" evidence="14">
    <location>
        <begin position="4"/>
        <end position="82"/>
    </location>
</feature>
<evidence type="ECO:0000259" key="14">
    <source>
        <dbReference type="PROSITE" id="PS51085"/>
    </source>
</evidence>
<dbReference type="GO" id="GO:0042773">
    <property type="term" value="P:ATP synthesis coupled electron transport"/>
    <property type="evidence" value="ECO:0007669"/>
    <property type="project" value="InterPro"/>
</dbReference>
<evidence type="ECO:0000256" key="10">
    <source>
        <dbReference type="ARBA" id="ARBA00023027"/>
    </source>
</evidence>
<protein>
    <recommendedName>
        <fullName evidence="13">NADH-quinone oxidoreductase</fullName>
        <ecNumber evidence="13">7.1.1.-</ecNumber>
    </recommendedName>
</protein>
<feature type="domain" description="4Fe-4S His(Cys)3-ligated-type" evidence="16">
    <location>
        <begin position="82"/>
        <end position="121"/>
    </location>
</feature>
<evidence type="ECO:0000256" key="1">
    <source>
        <dbReference type="ARBA" id="ARBA00001966"/>
    </source>
</evidence>
<evidence type="ECO:0000313" key="18">
    <source>
        <dbReference type="Proteomes" id="UP000092952"/>
    </source>
</evidence>
<comment type="catalytic activity">
    <reaction evidence="12 13">
        <text>a quinone + NADH + 5 H(+)(in) = a quinol + NAD(+) + 4 H(+)(out)</text>
        <dbReference type="Rhea" id="RHEA:57888"/>
        <dbReference type="ChEBI" id="CHEBI:15378"/>
        <dbReference type="ChEBI" id="CHEBI:24646"/>
        <dbReference type="ChEBI" id="CHEBI:57540"/>
        <dbReference type="ChEBI" id="CHEBI:57945"/>
        <dbReference type="ChEBI" id="CHEBI:132124"/>
    </reaction>
</comment>
<proteinExistence type="inferred from homology"/>
<comment type="similarity">
    <text evidence="2 13">Belongs to the complex I 75 kDa subunit family.</text>
</comment>
<dbReference type="PROSITE" id="PS00641">
    <property type="entry name" value="COMPLEX1_75K_1"/>
    <property type="match status" value="1"/>
</dbReference>
<comment type="function">
    <text evidence="13">NDH-1 shuttles electrons from NADH, via FMN and iron-sulfur (Fe-S) centers, to quinones in the respiratory chain. Couples the redox reaction to proton translocation (for every two electrons transferred, four hydrogen ions are translocated across the cytoplasmic membrane), and thus conserves the redox energy in a proton gradient.</text>
</comment>
<dbReference type="SUPFAM" id="SSF50692">
    <property type="entry name" value="ADC-like"/>
    <property type="match status" value="1"/>
</dbReference>
<evidence type="ECO:0000256" key="7">
    <source>
        <dbReference type="ARBA" id="ARBA00022967"/>
    </source>
</evidence>
<gene>
    <name evidence="17" type="ORF">PG2T_03285</name>
</gene>
<dbReference type="FunFam" id="3.30.70.20:FF:000002">
    <property type="entry name" value="NADH-ubiquinone oxidoreductase 75 kDa subunit"/>
    <property type="match status" value="1"/>
</dbReference>